<proteinExistence type="predicted"/>
<sequence>MQTQKPVLSSQRRSVWFSSYILRPPFSSTPESVVHFYRLSYMDTAQRFGFRCSCKTEDSTHYSPAAPSNYWIIKLLAQTRVSAIGVKQEIDSTSDPWVSQSAEKAYIKGQSTTEHSSILSECDLRLQNSVIIVALINLKALSFSMHSSTCGSQVTNLNILSQLDNKSTTAAFLRRS</sequence>
<organism evidence="1 2">
    <name type="scientific">Ascaris lumbricoides</name>
    <name type="common">Giant roundworm</name>
    <dbReference type="NCBI Taxonomy" id="6252"/>
    <lineage>
        <taxon>Eukaryota</taxon>
        <taxon>Metazoa</taxon>
        <taxon>Ecdysozoa</taxon>
        <taxon>Nematoda</taxon>
        <taxon>Chromadorea</taxon>
        <taxon>Rhabditida</taxon>
        <taxon>Spirurina</taxon>
        <taxon>Ascaridomorpha</taxon>
        <taxon>Ascaridoidea</taxon>
        <taxon>Ascarididae</taxon>
        <taxon>Ascaris</taxon>
    </lineage>
</organism>
<protein>
    <submittedName>
        <fullName evidence="2">Ovule protein</fullName>
    </submittedName>
</protein>
<keyword evidence="1" id="KW-1185">Reference proteome</keyword>
<evidence type="ECO:0000313" key="2">
    <source>
        <dbReference type="WBParaSite" id="ALUE_0001248101-mRNA-1"/>
    </source>
</evidence>
<dbReference type="AlphaFoldDB" id="A0A0M3I649"/>
<dbReference type="WBParaSite" id="ALUE_0001248101-mRNA-1">
    <property type="protein sequence ID" value="ALUE_0001248101-mRNA-1"/>
    <property type="gene ID" value="ALUE_0001248101"/>
</dbReference>
<reference evidence="2" key="1">
    <citation type="submission" date="2017-02" db="UniProtKB">
        <authorList>
            <consortium name="WormBaseParasite"/>
        </authorList>
    </citation>
    <scope>IDENTIFICATION</scope>
</reference>
<evidence type="ECO:0000313" key="1">
    <source>
        <dbReference type="Proteomes" id="UP000036681"/>
    </source>
</evidence>
<dbReference type="Proteomes" id="UP000036681">
    <property type="component" value="Unplaced"/>
</dbReference>
<accession>A0A0M3I649</accession>
<name>A0A0M3I649_ASCLU</name>